<keyword evidence="2" id="KW-0175">Coiled coil</keyword>
<evidence type="ECO:0000313" key="6">
    <source>
        <dbReference type="RefSeq" id="XP_003742398.1"/>
    </source>
</evidence>
<dbReference type="InterPro" id="IPR007243">
    <property type="entry name" value="Atg6/Beclin"/>
</dbReference>
<dbReference type="GO" id="GO:0030674">
    <property type="term" value="F:protein-macromolecule adaptor activity"/>
    <property type="evidence" value="ECO:0007669"/>
    <property type="project" value="TreeGrafter"/>
</dbReference>
<dbReference type="GO" id="GO:0000423">
    <property type="term" value="P:mitophagy"/>
    <property type="evidence" value="ECO:0007669"/>
    <property type="project" value="TreeGrafter"/>
</dbReference>
<name>A0AAJ6QSI8_9ACAR</name>
<evidence type="ECO:0000259" key="3">
    <source>
        <dbReference type="Pfam" id="PF04111"/>
    </source>
</evidence>
<protein>
    <submittedName>
        <fullName evidence="6">Beclin-1</fullName>
    </submittedName>
</protein>
<dbReference type="GO" id="GO:0000407">
    <property type="term" value="C:phagophore assembly site"/>
    <property type="evidence" value="ECO:0007669"/>
    <property type="project" value="TreeGrafter"/>
</dbReference>
<dbReference type="GO" id="GO:0034271">
    <property type="term" value="C:phosphatidylinositol 3-kinase complex, class III, type I"/>
    <property type="evidence" value="ECO:0007669"/>
    <property type="project" value="TreeGrafter"/>
</dbReference>
<evidence type="ECO:0000313" key="5">
    <source>
        <dbReference type="Proteomes" id="UP000694867"/>
    </source>
</evidence>
<dbReference type="AlphaFoldDB" id="A0AAJ6QSI8"/>
<dbReference type="Gene3D" id="1.10.418.40">
    <property type="entry name" value="Autophagy protein 6/Beclin 1"/>
    <property type="match status" value="1"/>
</dbReference>
<dbReference type="Pfam" id="PF17675">
    <property type="entry name" value="APG6_N"/>
    <property type="match status" value="1"/>
</dbReference>
<dbReference type="PANTHER" id="PTHR12768:SF4">
    <property type="entry name" value="BECLIN-1"/>
    <property type="match status" value="1"/>
</dbReference>
<dbReference type="CTD" id="42850"/>
<evidence type="ECO:0000256" key="1">
    <source>
        <dbReference type="ARBA" id="ARBA00005965"/>
    </source>
</evidence>
<evidence type="ECO:0000256" key="2">
    <source>
        <dbReference type="SAM" id="Coils"/>
    </source>
</evidence>
<proteinExistence type="inferred from homology"/>
<organism evidence="5 6">
    <name type="scientific">Galendromus occidentalis</name>
    <name type="common">western predatory mite</name>
    <dbReference type="NCBI Taxonomy" id="34638"/>
    <lineage>
        <taxon>Eukaryota</taxon>
        <taxon>Metazoa</taxon>
        <taxon>Ecdysozoa</taxon>
        <taxon>Arthropoda</taxon>
        <taxon>Chelicerata</taxon>
        <taxon>Arachnida</taxon>
        <taxon>Acari</taxon>
        <taxon>Parasitiformes</taxon>
        <taxon>Mesostigmata</taxon>
        <taxon>Gamasina</taxon>
        <taxon>Phytoseioidea</taxon>
        <taxon>Phytoseiidae</taxon>
        <taxon>Typhlodrominae</taxon>
        <taxon>Galendromus</taxon>
    </lineage>
</organism>
<dbReference type="Pfam" id="PF04111">
    <property type="entry name" value="APG6"/>
    <property type="match status" value="1"/>
</dbReference>
<dbReference type="Proteomes" id="UP000694867">
    <property type="component" value="Unplaced"/>
</dbReference>
<dbReference type="KEGG" id="goe:100905043"/>
<reference evidence="6" key="1">
    <citation type="submission" date="2025-08" db="UniProtKB">
        <authorList>
            <consortium name="RefSeq"/>
        </authorList>
    </citation>
    <scope>IDENTIFICATION</scope>
</reference>
<keyword evidence="5" id="KW-1185">Reference proteome</keyword>
<dbReference type="Gene3D" id="6.10.250.3110">
    <property type="match status" value="1"/>
</dbReference>
<dbReference type="GO" id="GO:0043548">
    <property type="term" value="F:phosphatidylinositol 3-kinase binding"/>
    <property type="evidence" value="ECO:0007669"/>
    <property type="project" value="TreeGrafter"/>
</dbReference>
<feature type="domain" description="Atg6/beclin coiled-coil" evidence="4">
    <location>
        <begin position="120"/>
        <end position="246"/>
    </location>
</feature>
<comment type="similarity">
    <text evidence="1">Belongs to the beclin family.</text>
</comment>
<feature type="coiled-coil region" evidence="2">
    <location>
        <begin position="130"/>
        <end position="224"/>
    </location>
</feature>
<dbReference type="GO" id="GO:0006995">
    <property type="term" value="P:cellular response to nitrogen starvation"/>
    <property type="evidence" value="ECO:0007669"/>
    <property type="project" value="TreeGrafter"/>
</dbReference>
<feature type="domain" description="Atg6 BARA" evidence="3">
    <location>
        <begin position="249"/>
        <end position="427"/>
    </location>
</feature>
<dbReference type="InterPro" id="IPR038274">
    <property type="entry name" value="Atg6/Beclin_C_sf"/>
</dbReference>
<dbReference type="InterPro" id="IPR041691">
    <property type="entry name" value="Atg6/beclin_CC"/>
</dbReference>
<evidence type="ECO:0000259" key="4">
    <source>
        <dbReference type="Pfam" id="PF17675"/>
    </source>
</evidence>
<gene>
    <name evidence="6" type="primary">LOC100905043</name>
</gene>
<dbReference type="GO" id="GO:0000045">
    <property type="term" value="P:autophagosome assembly"/>
    <property type="evidence" value="ECO:0007669"/>
    <property type="project" value="TreeGrafter"/>
</dbReference>
<dbReference type="PANTHER" id="PTHR12768">
    <property type="entry name" value="BECLIN 1"/>
    <property type="match status" value="1"/>
</dbReference>
<dbReference type="InterPro" id="IPR040455">
    <property type="entry name" value="Atg6_BARA"/>
</dbReference>
<dbReference type="GO" id="GO:0045324">
    <property type="term" value="P:late endosome to vacuole transport"/>
    <property type="evidence" value="ECO:0007669"/>
    <property type="project" value="TreeGrafter"/>
</dbReference>
<sequence>MAEASQTTDVSFTCQRCSMPLKLDESFRTVDARLCTEIAAPVVLLKPSSQDEPLVLPEPSTDDDTVCRKLTAPLRVVESENYTVVVGDNVHKEPGKFSQHFEMTARLFDVLTDQSEVEHPLCEECTDTLIDHMEKELSTAESEVKDYKRYLSERSDNDEESIEDLRADLAKLQAEEKELIETLHKVESERAAVFHKRDLLLQDKKRLEEDEKKHFKEYMDLKRQWICASDEKISVENQLAYAQAQLDLLAKTNVFNATFHIWHDGHFGTINGFRLGKLPDIPVDWKEINIAWGQTVLLMNSLAKRLSFSFGKHRLVPFGDRSYIEVVSEKGTEKLPLYHTGGLRFIYDVKFDLGMVAFLECLSQFKQEVEQRNKNFSLPYSMLDGKIRDNNSEKAFSIKYQLNTEEEWTKALKFMLTNLKWAVAYCSASSRDAPS</sequence>
<dbReference type="GeneID" id="100905043"/>
<accession>A0AAJ6QSI8</accession>
<dbReference type="GO" id="GO:0034272">
    <property type="term" value="C:phosphatidylinositol 3-kinase complex, class III, type II"/>
    <property type="evidence" value="ECO:0007669"/>
    <property type="project" value="TreeGrafter"/>
</dbReference>
<dbReference type="RefSeq" id="XP_003742398.1">
    <property type="nucleotide sequence ID" value="XM_003742350.2"/>
</dbReference>